<evidence type="ECO:0000313" key="2">
    <source>
        <dbReference type="Proteomes" id="UP001501706"/>
    </source>
</evidence>
<reference evidence="1 2" key="1">
    <citation type="journal article" date="2019" name="Int. J. Syst. Evol. Microbiol.">
        <title>The Global Catalogue of Microorganisms (GCM) 10K type strain sequencing project: providing services to taxonomists for standard genome sequencing and annotation.</title>
        <authorList>
            <consortium name="The Broad Institute Genomics Platform"/>
            <consortium name="The Broad Institute Genome Sequencing Center for Infectious Disease"/>
            <person name="Wu L."/>
            <person name="Ma J."/>
        </authorList>
    </citation>
    <scope>NUCLEOTIDE SEQUENCE [LARGE SCALE GENOMIC DNA]</scope>
    <source>
        <strain evidence="1 2">JCM 14330</strain>
    </source>
</reference>
<dbReference type="Pfam" id="PF05521">
    <property type="entry name" value="Phage_HCP"/>
    <property type="match status" value="1"/>
</dbReference>
<dbReference type="InterPro" id="IPR008767">
    <property type="entry name" value="Phage_SPP1_head-tail_adaptor"/>
</dbReference>
<organism evidence="1 2">
    <name type="scientific">Pigmentiphaga daeguensis</name>
    <dbReference type="NCBI Taxonomy" id="414049"/>
    <lineage>
        <taxon>Bacteria</taxon>
        <taxon>Pseudomonadati</taxon>
        <taxon>Pseudomonadota</taxon>
        <taxon>Betaproteobacteria</taxon>
        <taxon>Burkholderiales</taxon>
        <taxon>Alcaligenaceae</taxon>
        <taxon>Pigmentiphaga</taxon>
    </lineage>
</organism>
<name>A0ABN1BBA9_9BURK</name>
<protein>
    <recommendedName>
        <fullName evidence="3">Phage head-tail adaptor, putative, SPP1 family</fullName>
    </recommendedName>
</protein>
<gene>
    <name evidence="1" type="ORF">GCM10009097_06990</name>
</gene>
<dbReference type="Proteomes" id="UP001501706">
    <property type="component" value="Unassembled WGS sequence"/>
</dbReference>
<evidence type="ECO:0000313" key="1">
    <source>
        <dbReference type="EMBL" id="GAA0493710.1"/>
    </source>
</evidence>
<sequence length="113" mass="12452">MNIGALNQLVTVQKRTQVKDAWGQLVDDWVDHATVWASFRAPTGMGSIAAEMQAGGTTVSRTQYSIRVRYRTDITADMRVAHAGLIYEIRQVVHDVARRAYTDLVCATGANEG</sequence>
<accession>A0ABN1BBA9</accession>
<comment type="caution">
    <text evidence="1">The sequence shown here is derived from an EMBL/GenBank/DDBJ whole genome shotgun (WGS) entry which is preliminary data.</text>
</comment>
<dbReference type="RefSeq" id="WP_343927160.1">
    <property type="nucleotide sequence ID" value="NZ_BAAAEN010000002.1"/>
</dbReference>
<keyword evidence="2" id="KW-1185">Reference proteome</keyword>
<proteinExistence type="predicted"/>
<dbReference type="Gene3D" id="2.40.10.270">
    <property type="entry name" value="Bacteriophage SPP1 head-tail adaptor protein"/>
    <property type="match status" value="1"/>
</dbReference>
<dbReference type="InterPro" id="IPR038666">
    <property type="entry name" value="SSP1_head-tail_sf"/>
</dbReference>
<evidence type="ECO:0008006" key="3">
    <source>
        <dbReference type="Google" id="ProtNLM"/>
    </source>
</evidence>
<dbReference type="NCBIfam" id="TIGR01563">
    <property type="entry name" value="gp16_SPP1"/>
    <property type="match status" value="1"/>
</dbReference>
<dbReference type="EMBL" id="BAAAEN010000002">
    <property type="protein sequence ID" value="GAA0493710.1"/>
    <property type="molecule type" value="Genomic_DNA"/>
</dbReference>